<dbReference type="SMART" id="SM00388">
    <property type="entry name" value="HisKA"/>
    <property type="match status" value="1"/>
</dbReference>
<dbReference type="PANTHER" id="PTHR43547">
    <property type="entry name" value="TWO-COMPONENT HISTIDINE KINASE"/>
    <property type="match status" value="1"/>
</dbReference>
<dbReference type="Gene3D" id="1.10.10.60">
    <property type="entry name" value="Homeodomain-like"/>
    <property type="match status" value="1"/>
</dbReference>
<dbReference type="KEGG" id="psac:PSM36_2674"/>
<dbReference type="SUPFAM" id="SSF101898">
    <property type="entry name" value="NHL repeat"/>
    <property type="match status" value="1"/>
</dbReference>
<feature type="transmembrane region" description="Helical" evidence="13">
    <location>
        <begin position="896"/>
        <end position="914"/>
    </location>
</feature>
<dbReference type="InterPro" id="IPR011006">
    <property type="entry name" value="CheY-like_superfamily"/>
</dbReference>
<feature type="domain" description="Response regulatory" evidence="16">
    <location>
        <begin position="1203"/>
        <end position="1318"/>
    </location>
</feature>
<dbReference type="SUPFAM" id="SSF55874">
    <property type="entry name" value="ATPase domain of HSP90 chaperone/DNA topoisomerase II/histidine kinase"/>
    <property type="match status" value="1"/>
</dbReference>
<dbReference type="SUPFAM" id="SSF46689">
    <property type="entry name" value="Homeodomain-like"/>
    <property type="match status" value="1"/>
</dbReference>
<dbReference type="PROSITE" id="PS01124">
    <property type="entry name" value="HTH_ARAC_FAMILY_2"/>
    <property type="match status" value="1"/>
</dbReference>
<organism evidence="17 18">
    <name type="scientific">Proteiniphilum saccharofermentans</name>
    <dbReference type="NCBI Taxonomy" id="1642647"/>
    <lineage>
        <taxon>Bacteria</taxon>
        <taxon>Pseudomonadati</taxon>
        <taxon>Bacteroidota</taxon>
        <taxon>Bacteroidia</taxon>
        <taxon>Bacteroidales</taxon>
        <taxon>Dysgonomonadaceae</taxon>
        <taxon>Proteiniphilum</taxon>
    </lineage>
</organism>
<evidence type="ECO:0000256" key="3">
    <source>
        <dbReference type="ARBA" id="ARBA00022553"/>
    </source>
</evidence>
<dbReference type="InterPro" id="IPR004358">
    <property type="entry name" value="Sig_transdc_His_kin-like_C"/>
</dbReference>
<evidence type="ECO:0000259" key="15">
    <source>
        <dbReference type="PROSITE" id="PS50109"/>
    </source>
</evidence>
<dbReference type="STRING" id="1642647.PSM36_2674"/>
<keyword evidence="18" id="KW-1185">Reference proteome</keyword>
<dbReference type="Gene3D" id="2.60.40.10">
    <property type="entry name" value="Immunoglobulins"/>
    <property type="match status" value="1"/>
</dbReference>
<evidence type="ECO:0000256" key="10">
    <source>
        <dbReference type="ARBA" id="ARBA00023125"/>
    </source>
</evidence>
<dbReference type="PROSITE" id="PS50110">
    <property type="entry name" value="RESPONSE_REGULATORY"/>
    <property type="match status" value="1"/>
</dbReference>
<dbReference type="Pfam" id="PF07495">
    <property type="entry name" value="Y_Y_Y"/>
    <property type="match status" value="1"/>
</dbReference>
<dbReference type="Pfam" id="PF02518">
    <property type="entry name" value="HATPase_c"/>
    <property type="match status" value="1"/>
</dbReference>
<feature type="domain" description="Histidine kinase" evidence="15">
    <location>
        <begin position="943"/>
        <end position="1158"/>
    </location>
</feature>
<dbReference type="SUPFAM" id="SSF63829">
    <property type="entry name" value="Calcium-dependent phosphotriesterase"/>
    <property type="match status" value="2"/>
</dbReference>
<sequence length="1460" mass="168660">MKLKFISLFLCLFYAFFAWTDNTIIIEQYSTEKGLAHETVNCILKSPDGFLWIGTWYGLCSFDGKEFKTYNSSHKFQADVPPRKIQHIIEDKYGNLWLKTTDHKLYIFDKKKERFHAIFNRLSSEFSVNTQIIKMTETEEGNFLLLTKDKDLLLAIPSEDIFVDILLQYKSDNRTGDSKLKKNILYESADYINWIGMDFSILSCKKGDELRKKTVKYISEKLSPLSDGYYYTCAFEQDDRLWLGNRTGEIICVYLSDGDIDINKTLSGVGEIRNIIPGVDSILYAAVKDKGIYRLNPKTNESKMLIPTKLNIVDSFRDDSGMMWFVTDSNSVIVFDPGNESTNIFEFHGQQQINETLNWQDGQELGMFFLATSGTVYQIDRKSMKCAPLNGISDQGDDISNKTSNLLFDDNGILWLTSYENGIFKISFPEKQFNLFNPFSAFNIADLVSERDIMPVKMLFRAKNGDIWIGNRLSEVFCFSSDGVLKHTFSSSNYNIGNVYHIMEDRQGTLWFSTKGKGLVSAIRDEKNPLGYQFKRYLHDADIANSISSNDVYYTYQDGKGRIWVATFGGGLNLMQEEQGFILFKHKYNSFSNYPEYGQYMEVRAITEGKNGRIWVGTSDGLMSFDGNFTLSKNIAFETYRNDLNISNDIYNLYKDKNGTLWLSVFGVGLNRLVKYDEEKKKPLFESFGIKDGINSDVILSIVEDDHNNLWLSTEKGISRFDPHTKTFRNYGKYDGLADFSMEETSALKLVDGTIWFGSREGILQFKPEDISDYHVTYPTYIIDMKVSNRNYDEWSTDSISIKYLDEVELKHNQSMFSIEFAALNYHTQNHVRYKYILDGYEKEWHITDKNRIASYTNVPPGRYLFRVHTVDETNPSLFSERTLQIRILPPWWKSTWAYVIYIILLLFFLYFLLRFIALMIKMKNDVYIEQKVSELKIKFFTNVSHELRTPLTLIKGPIQELKENENLSEKGAKYITLMEKNTNHMLGLVNQILDFRKIQNKKMRLHISPVRLNTLIESFYNEFSLLSMETNISYDYHLLGDNIVVWVDKEKLETVIRNIISNAFKFTPSGGSVLITGGCDEQNNTCFVRIEDNGIGIPKNKLDEIFERFTQNSSYYQGTGIGLALSKELITLHHGRIEVESIQNEGSAFTVVLPLGKEHFKESEVEFYMNDIIETDFALQTNGFPDTTNENEYTDDRSDLPNILIVEDNKSLCDFLRLQLEDSFNVHVAYDGEEGLKKVHLYYPDIVITDQMMPNVSGLELLKHIRDDFQISHIPVIILTAKDDDETQIKSMHSGANAYITKPFSKKYLIARIDQLLNDRKIFREKLWNMDENALPSSNSYGEYLIKKDVEFLRDINQIIEDNLENSDFNIDTIASSLSISRSAFFKKLKSITGLAPVDLVKETRLRKAVELIKSTDLSVSEIAFAVGFKDPGYFGKCFKKKYNLSPRDYLNEYRYSKV</sequence>
<keyword evidence="10" id="KW-0238">DNA-binding</keyword>
<dbReference type="InterPro" id="IPR011123">
    <property type="entry name" value="Y_Y_Y"/>
</dbReference>
<dbReference type="Gene3D" id="3.40.50.2300">
    <property type="match status" value="1"/>
</dbReference>
<dbReference type="InterPro" id="IPR015943">
    <property type="entry name" value="WD40/YVTN_repeat-like_dom_sf"/>
</dbReference>
<evidence type="ECO:0000256" key="6">
    <source>
        <dbReference type="ARBA" id="ARBA00022777"/>
    </source>
</evidence>
<dbReference type="GO" id="GO:0000155">
    <property type="term" value="F:phosphorelay sensor kinase activity"/>
    <property type="evidence" value="ECO:0007669"/>
    <property type="project" value="InterPro"/>
</dbReference>
<protein>
    <recommendedName>
        <fullName evidence="2">histidine kinase</fullName>
        <ecNumber evidence="2">2.7.13.3</ecNumber>
    </recommendedName>
</protein>
<dbReference type="EMBL" id="LT605205">
    <property type="protein sequence ID" value="SCD21470.1"/>
    <property type="molecule type" value="Genomic_DNA"/>
</dbReference>
<evidence type="ECO:0000256" key="2">
    <source>
        <dbReference type="ARBA" id="ARBA00012438"/>
    </source>
</evidence>
<dbReference type="Pfam" id="PF00072">
    <property type="entry name" value="Response_reg"/>
    <property type="match status" value="1"/>
</dbReference>
<evidence type="ECO:0000256" key="7">
    <source>
        <dbReference type="ARBA" id="ARBA00022840"/>
    </source>
</evidence>
<evidence type="ECO:0000313" key="18">
    <source>
        <dbReference type="Proteomes" id="UP000187464"/>
    </source>
</evidence>
<dbReference type="PROSITE" id="PS50109">
    <property type="entry name" value="HIS_KIN"/>
    <property type="match status" value="1"/>
</dbReference>
<evidence type="ECO:0000256" key="12">
    <source>
        <dbReference type="PROSITE-ProRule" id="PRU00169"/>
    </source>
</evidence>
<keyword evidence="5" id="KW-0547">Nucleotide-binding</keyword>
<dbReference type="Pfam" id="PF07494">
    <property type="entry name" value="Reg_prop"/>
    <property type="match status" value="4"/>
</dbReference>
<dbReference type="InterPro" id="IPR013783">
    <property type="entry name" value="Ig-like_fold"/>
</dbReference>
<evidence type="ECO:0000259" key="14">
    <source>
        <dbReference type="PROSITE" id="PS01124"/>
    </source>
</evidence>
<dbReference type="GO" id="GO:0043565">
    <property type="term" value="F:sequence-specific DNA binding"/>
    <property type="evidence" value="ECO:0007669"/>
    <property type="project" value="InterPro"/>
</dbReference>
<evidence type="ECO:0000256" key="9">
    <source>
        <dbReference type="ARBA" id="ARBA00023015"/>
    </source>
</evidence>
<keyword evidence="13" id="KW-0812">Transmembrane</keyword>
<dbReference type="SUPFAM" id="SSF47384">
    <property type="entry name" value="Homodimeric domain of signal transducing histidine kinase"/>
    <property type="match status" value="1"/>
</dbReference>
<dbReference type="InterPro" id="IPR036890">
    <property type="entry name" value="HATPase_C_sf"/>
</dbReference>
<keyword evidence="9" id="KW-0805">Transcription regulation</keyword>
<keyword evidence="7" id="KW-0067">ATP-binding</keyword>
<dbReference type="InterPro" id="IPR036097">
    <property type="entry name" value="HisK_dim/P_sf"/>
</dbReference>
<dbReference type="SMART" id="SM00342">
    <property type="entry name" value="HTH_ARAC"/>
    <property type="match status" value="1"/>
</dbReference>
<dbReference type="InterPro" id="IPR001789">
    <property type="entry name" value="Sig_transdc_resp-reg_receiver"/>
</dbReference>
<dbReference type="InterPro" id="IPR018060">
    <property type="entry name" value="HTH_AraC"/>
</dbReference>
<dbReference type="InterPro" id="IPR009057">
    <property type="entry name" value="Homeodomain-like_sf"/>
</dbReference>
<comment type="catalytic activity">
    <reaction evidence="1">
        <text>ATP + protein L-histidine = ADP + protein N-phospho-L-histidine.</text>
        <dbReference type="EC" id="2.7.13.3"/>
    </reaction>
</comment>
<reference evidence="17 18" key="1">
    <citation type="submission" date="2016-08" db="EMBL/GenBank/DDBJ databases">
        <authorList>
            <person name="Seilhamer J.J."/>
        </authorList>
    </citation>
    <scope>NUCLEOTIDE SEQUENCE [LARGE SCALE GENOMIC DNA]</scope>
    <source>
        <strain evidence="17">M3/6</strain>
    </source>
</reference>
<dbReference type="SUPFAM" id="SSF52172">
    <property type="entry name" value="CheY-like"/>
    <property type="match status" value="1"/>
</dbReference>
<proteinExistence type="predicted"/>
<dbReference type="InterPro" id="IPR005467">
    <property type="entry name" value="His_kinase_dom"/>
</dbReference>
<evidence type="ECO:0000259" key="16">
    <source>
        <dbReference type="PROSITE" id="PS50110"/>
    </source>
</evidence>
<dbReference type="CDD" id="cd00082">
    <property type="entry name" value="HisKA"/>
    <property type="match status" value="1"/>
</dbReference>
<feature type="modified residue" description="4-aspartylphosphate" evidence="12">
    <location>
        <position position="1251"/>
    </location>
</feature>
<dbReference type="Pfam" id="PF00512">
    <property type="entry name" value="HisKA"/>
    <property type="match status" value="1"/>
</dbReference>
<dbReference type="FunFam" id="3.30.565.10:FF:000037">
    <property type="entry name" value="Hybrid sensor histidine kinase/response regulator"/>
    <property type="match status" value="1"/>
</dbReference>
<dbReference type="Gene3D" id="1.10.287.130">
    <property type="match status" value="1"/>
</dbReference>
<keyword evidence="8" id="KW-0902">Two-component regulatory system</keyword>
<dbReference type="EC" id="2.7.13.3" evidence="2"/>
<dbReference type="RefSeq" id="WP_076931313.1">
    <property type="nucleotide sequence ID" value="NZ_LT605205.1"/>
</dbReference>
<dbReference type="CDD" id="cd00075">
    <property type="entry name" value="HATPase"/>
    <property type="match status" value="1"/>
</dbReference>
<dbReference type="InterPro" id="IPR003661">
    <property type="entry name" value="HisK_dim/P_dom"/>
</dbReference>
<dbReference type="InterPro" id="IPR003594">
    <property type="entry name" value="HATPase_dom"/>
</dbReference>
<dbReference type="GO" id="GO:0003700">
    <property type="term" value="F:DNA-binding transcription factor activity"/>
    <property type="evidence" value="ECO:0007669"/>
    <property type="project" value="InterPro"/>
</dbReference>
<keyword evidence="11" id="KW-0804">Transcription</keyword>
<dbReference type="PROSITE" id="PS00041">
    <property type="entry name" value="HTH_ARAC_FAMILY_1"/>
    <property type="match status" value="1"/>
</dbReference>
<dbReference type="InterPro" id="IPR018062">
    <property type="entry name" value="HTH_AraC-typ_CS"/>
</dbReference>
<accession>A0A1R3T2X2</accession>
<keyword evidence="6" id="KW-0418">Kinase</keyword>
<evidence type="ECO:0000256" key="5">
    <source>
        <dbReference type="ARBA" id="ARBA00022741"/>
    </source>
</evidence>
<dbReference type="GO" id="GO:0005524">
    <property type="term" value="F:ATP binding"/>
    <property type="evidence" value="ECO:0007669"/>
    <property type="project" value="UniProtKB-KW"/>
</dbReference>
<dbReference type="PRINTS" id="PR00344">
    <property type="entry name" value="BCTRLSENSOR"/>
</dbReference>
<evidence type="ECO:0000256" key="8">
    <source>
        <dbReference type="ARBA" id="ARBA00023012"/>
    </source>
</evidence>
<evidence type="ECO:0000256" key="4">
    <source>
        <dbReference type="ARBA" id="ARBA00022679"/>
    </source>
</evidence>
<gene>
    <name evidence="17" type="ORF">PSM36_2674</name>
</gene>
<evidence type="ECO:0000256" key="11">
    <source>
        <dbReference type="ARBA" id="ARBA00023163"/>
    </source>
</evidence>
<dbReference type="FunFam" id="2.60.40.10:FF:000791">
    <property type="entry name" value="Two-component system sensor histidine kinase/response regulator"/>
    <property type="match status" value="1"/>
</dbReference>
<evidence type="ECO:0000256" key="1">
    <source>
        <dbReference type="ARBA" id="ARBA00000085"/>
    </source>
</evidence>
<dbReference type="SMART" id="SM00387">
    <property type="entry name" value="HATPase_c"/>
    <property type="match status" value="1"/>
</dbReference>
<evidence type="ECO:0000313" key="17">
    <source>
        <dbReference type="EMBL" id="SCD21470.1"/>
    </source>
</evidence>
<dbReference type="FunFam" id="1.10.287.130:FF:000045">
    <property type="entry name" value="Two-component system sensor histidine kinase/response regulator"/>
    <property type="match status" value="1"/>
</dbReference>
<feature type="domain" description="HTH araC/xylS-type" evidence="14">
    <location>
        <begin position="1355"/>
        <end position="1454"/>
    </location>
</feature>
<dbReference type="Gene3D" id="3.30.565.10">
    <property type="entry name" value="Histidine kinase-like ATPase, C-terminal domain"/>
    <property type="match status" value="1"/>
</dbReference>
<keyword evidence="13" id="KW-1133">Transmembrane helix</keyword>
<dbReference type="CDD" id="cd17574">
    <property type="entry name" value="REC_OmpR"/>
    <property type="match status" value="1"/>
</dbReference>
<evidence type="ECO:0000256" key="13">
    <source>
        <dbReference type="SAM" id="Phobius"/>
    </source>
</evidence>
<keyword evidence="3 12" id="KW-0597">Phosphoprotein</keyword>
<name>A0A1R3T2X2_9BACT</name>
<dbReference type="Gene3D" id="2.130.10.10">
    <property type="entry name" value="YVTN repeat-like/Quinoprotein amine dehydrogenase"/>
    <property type="match status" value="2"/>
</dbReference>
<dbReference type="SMART" id="SM00448">
    <property type="entry name" value="REC"/>
    <property type="match status" value="1"/>
</dbReference>
<keyword evidence="4" id="KW-0808">Transferase</keyword>
<dbReference type="InterPro" id="IPR011110">
    <property type="entry name" value="Reg_prop"/>
</dbReference>
<dbReference type="PANTHER" id="PTHR43547:SF2">
    <property type="entry name" value="HYBRID SIGNAL TRANSDUCTION HISTIDINE KINASE C"/>
    <property type="match status" value="1"/>
</dbReference>
<keyword evidence="13" id="KW-0472">Membrane</keyword>
<dbReference type="Proteomes" id="UP000187464">
    <property type="component" value="Chromosome I"/>
</dbReference>
<dbReference type="Pfam" id="PF12833">
    <property type="entry name" value="HTH_18"/>
    <property type="match status" value="1"/>
</dbReference>